<feature type="non-terminal residue" evidence="2">
    <location>
        <position position="1"/>
    </location>
</feature>
<keyword evidence="3" id="KW-1185">Reference proteome</keyword>
<dbReference type="Pfam" id="PF01610">
    <property type="entry name" value="DDE_Tnp_ISL3"/>
    <property type="match status" value="1"/>
</dbReference>
<organism evidence="2 3">
    <name type="scientific">Chryseobacterium urinae</name>
    <dbReference type="NCBI Taxonomy" id="3058400"/>
    <lineage>
        <taxon>Bacteria</taxon>
        <taxon>Pseudomonadati</taxon>
        <taxon>Bacteroidota</taxon>
        <taxon>Flavobacteriia</taxon>
        <taxon>Flavobacteriales</taxon>
        <taxon>Weeksellaceae</taxon>
        <taxon>Chryseobacterium group</taxon>
        <taxon>Chryseobacterium</taxon>
    </lineage>
</organism>
<feature type="domain" description="Transposase IS204/IS1001/IS1096/IS1165 DDE" evidence="1">
    <location>
        <begin position="34"/>
        <end position="88"/>
    </location>
</feature>
<proteinExistence type="predicted"/>
<dbReference type="Proteomes" id="UP001168128">
    <property type="component" value="Unassembled WGS sequence"/>
</dbReference>
<dbReference type="RefSeq" id="WP_302718732.1">
    <property type="nucleotide sequence ID" value="NZ_JAULSJ010000105.1"/>
</dbReference>
<dbReference type="EMBL" id="JAULSJ010000105">
    <property type="protein sequence ID" value="MDO3427392.1"/>
    <property type="molecule type" value="Genomic_DNA"/>
</dbReference>
<evidence type="ECO:0000313" key="3">
    <source>
        <dbReference type="Proteomes" id="UP001168128"/>
    </source>
</evidence>
<accession>A0ABT8U8K4</accession>
<sequence length="95" mass="11447">RIRHRWDAIEMENTVTQGLGEEKNSGTEIFENGDSRKQLLARSRYLLYKSREKWTLSQKQRAAILFAQYPDLEKAYQLTDGLRKIYNQIFQNHWR</sequence>
<evidence type="ECO:0000259" key="1">
    <source>
        <dbReference type="Pfam" id="PF01610"/>
    </source>
</evidence>
<dbReference type="InterPro" id="IPR002560">
    <property type="entry name" value="Transposase_DDE"/>
</dbReference>
<name>A0ABT8U8K4_9FLAO</name>
<comment type="caution">
    <text evidence="2">The sequence shown here is derived from an EMBL/GenBank/DDBJ whole genome shotgun (WGS) entry which is preliminary data.</text>
</comment>
<gene>
    <name evidence="2" type="ORF">QWT87_21170</name>
</gene>
<protein>
    <submittedName>
        <fullName evidence="2">Transposase</fullName>
    </submittedName>
</protein>
<evidence type="ECO:0000313" key="2">
    <source>
        <dbReference type="EMBL" id="MDO3427392.1"/>
    </source>
</evidence>
<reference evidence="2" key="1">
    <citation type="submission" date="2023-07" db="EMBL/GenBank/DDBJ databases">
        <title>AMR profile of multidrug- resistance Chryseobacterium gambrini related strain.</title>
        <authorList>
            <person name="Kirdat K."/>
            <person name="Bhatt A."/>
            <person name="Kuyare S."/>
            <person name="Yadav A."/>
        </authorList>
    </citation>
    <scope>NUCLEOTIDE SEQUENCE</scope>
    <source>
        <strain evidence="2">APV-1</strain>
    </source>
</reference>